<evidence type="ECO:0000313" key="2">
    <source>
        <dbReference type="Proteomes" id="UP000185999"/>
    </source>
</evidence>
<gene>
    <name evidence="1" type="ORF">SAMN05421760_101836</name>
</gene>
<dbReference type="STRING" id="619304.SAMN05421760_101836"/>
<dbReference type="PANTHER" id="PTHR37827:SF1">
    <property type="entry name" value="HNH DOMAIN-CONTAINING PROTEIN"/>
    <property type="match status" value="1"/>
</dbReference>
<protein>
    <recommendedName>
        <fullName evidence="3">HNH endonuclease</fullName>
    </recommendedName>
</protein>
<proteinExistence type="predicted"/>
<keyword evidence="2" id="KW-1185">Reference proteome</keyword>
<dbReference type="RefSeq" id="WP_054342983.1">
    <property type="nucleotide sequence ID" value="NZ_FTOE01000001.1"/>
</dbReference>
<reference evidence="2" key="1">
    <citation type="submission" date="2017-01" db="EMBL/GenBank/DDBJ databases">
        <authorList>
            <person name="Varghese N."/>
            <person name="Submissions S."/>
        </authorList>
    </citation>
    <scope>NUCLEOTIDE SEQUENCE [LARGE SCALE GENOMIC DNA]</scope>
    <source>
        <strain evidence="2">DSM 22306</strain>
    </source>
</reference>
<organism evidence="1 2">
    <name type="scientific">Neptunomonas antarctica</name>
    <dbReference type="NCBI Taxonomy" id="619304"/>
    <lineage>
        <taxon>Bacteria</taxon>
        <taxon>Pseudomonadati</taxon>
        <taxon>Pseudomonadota</taxon>
        <taxon>Gammaproteobacteria</taxon>
        <taxon>Oceanospirillales</taxon>
        <taxon>Oceanospirillaceae</taxon>
        <taxon>Neptunomonas</taxon>
    </lineage>
</organism>
<accession>A0A1N7J9W7</accession>
<evidence type="ECO:0008006" key="3">
    <source>
        <dbReference type="Google" id="ProtNLM"/>
    </source>
</evidence>
<dbReference type="EMBL" id="FTOE01000001">
    <property type="protein sequence ID" value="SIS46132.1"/>
    <property type="molecule type" value="Genomic_DNA"/>
</dbReference>
<evidence type="ECO:0000313" key="1">
    <source>
        <dbReference type="EMBL" id="SIS46132.1"/>
    </source>
</evidence>
<dbReference type="PANTHER" id="PTHR37827">
    <property type="entry name" value="TUDOR DOMAIN-CONTAINING PROTEIN"/>
    <property type="match status" value="1"/>
</dbReference>
<dbReference type="Proteomes" id="UP000185999">
    <property type="component" value="Unassembled WGS sequence"/>
</dbReference>
<sequence length="100" mass="11785">MIGSLPRKTGFGLCPLCERETFLNFHHLIPKKMHRRMYFKKHYSKPELAAGINICRQCHNGLHKRFTEMELAKKLNTLAAIQNQPALSEYFKWVSRQKVQ</sequence>
<name>A0A1N7J9W7_9GAMM</name>
<dbReference type="AlphaFoldDB" id="A0A1N7J9W7"/>